<dbReference type="InterPro" id="IPR045058">
    <property type="entry name" value="GIMA/IAN/Toc"/>
</dbReference>
<feature type="domain" description="AIG1-type G" evidence="6">
    <location>
        <begin position="1"/>
        <end position="165"/>
    </location>
</feature>
<accession>A0AAN8K0B8</accession>
<keyword evidence="8" id="KW-1185">Reference proteome</keyword>
<evidence type="ECO:0000313" key="8">
    <source>
        <dbReference type="Proteomes" id="UP001347796"/>
    </source>
</evidence>
<dbReference type="PROSITE" id="PS51720">
    <property type="entry name" value="G_AIG1"/>
    <property type="match status" value="1"/>
</dbReference>
<feature type="coiled-coil region" evidence="4">
    <location>
        <begin position="327"/>
        <end position="357"/>
    </location>
</feature>
<dbReference type="Gene3D" id="3.40.50.300">
    <property type="entry name" value="P-loop containing nucleotide triphosphate hydrolases"/>
    <property type="match status" value="1"/>
</dbReference>
<dbReference type="InterPro" id="IPR027417">
    <property type="entry name" value="P-loop_NTPase"/>
</dbReference>
<sequence length="428" mass="49485">MSVTKQCKLGERRLDDATTLSVVDTPGLFDTRYPNEKTRKEIIRSSALAAPGPHIFAFVLSVGRFTSEEVDILQEMFGKQILKHVVIVFTRKDELGGYDSPNDFILNSQPVLQDLVKRCGHRFALIDNTADEVQSDVNFILDLIYKTIGENNGAYYTNDSYQTADEVLAVRRKEIRSGKEHRQTELKEERKQIFNKAANANLGGVAGNKLLKDTQEVENMFEEKRRLIQEIKEKQIRSVTQDFEEQMEKILKQWQHQRHKIENELGEEHKRLKDEHRKVEQQEEEDRLKSPEEEIIKCYGEEAAKRRSLQMEGYLLKDLEEMQKPFREEDAIKRKEMENEAVRLKRLEEKLQQIAHEDRDSSLLNTLLNLIEINEKLVDNAKINPDREVIKEVETNDSLVTVVGSILHVALSAATVATAAVESLVSWW</sequence>
<evidence type="ECO:0000256" key="4">
    <source>
        <dbReference type="SAM" id="Coils"/>
    </source>
</evidence>
<keyword evidence="4" id="KW-0175">Coiled coil</keyword>
<proteinExistence type="inferred from homology"/>
<dbReference type="PANTHER" id="PTHR10903:SF184">
    <property type="entry name" value="GTP-BINDING PROTEIN A"/>
    <property type="match status" value="1"/>
</dbReference>
<dbReference type="GO" id="GO:0005525">
    <property type="term" value="F:GTP binding"/>
    <property type="evidence" value="ECO:0007669"/>
    <property type="project" value="UniProtKB-KW"/>
</dbReference>
<keyword evidence="3" id="KW-0342">GTP-binding</keyword>
<evidence type="ECO:0000256" key="1">
    <source>
        <dbReference type="ARBA" id="ARBA00008535"/>
    </source>
</evidence>
<gene>
    <name evidence="7" type="ORF">SNE40_006087</name>
</gene>
<dbReference type="Proteomes" id="UP001347796">
    <property type="component" value="Unassembled WGS sequence"/>
</dbReference>
<comment type="caution">
    <text evidence="7">The sequence shown here is derived from an EMBL/GenBank/DDBJ whole genome shotgun (WGS) entry which is preliminary data.</text>
</comment>
<evidence type="ECO:0000313" key="7">
    <source>
        <dbReference type="EMBL" id="KAK6186816.1"/>
    </source>
</evidence>
<evidence type="ECO:0000256" key="3">
    <source>
        <dbReference type="ARBA" id="ARBA00023134"/>
    </source>
</evidence>
<protein>
    <recommendedName>
        <fullName evidence="6">AIG1-type G domain-containing protein</fullName>
    </recommendedName>
</protein>
<reference evidence="7 8" key="1">
    <citation type="submission" date="2024-01" db="EMBL/GenBank/DDBJ databases">
        <title>The genome of the rayed Mediterranean limpet Patella caerulea (Linnaeus, 1758).</title>
        <authorList>
            <person name="Anh-Thu Weber A."/>
            <person name="Halstead-Nussloch G."/>
        </authorList>
    </citation>
    <scope>NUCLEOTIDE SEQUENCE [LARGE SCALE GENOMIC DNA]</scope>
    <source>
        <strain evidence="7">AATW-2023a</strain>
        <tissue evidence="7">Whole specimen</tissue>
    </source>
</reference>
<dbReference type="SUPFAM" id="SSF52540">
    <property type="entry name" value="P-loop containing nucleoside triphosphate hydrolases"/>
    <property type="match status" value="1"/>
</dbReference>
<dbReference type="PANTHER" id="PTHR10903">
    <property type="entry name" value="GTPASE, IMAP FAMILY MEMBER-RELATED"/>
    <property type="match status" value="1"/>
</dbReference>
<evidence type="ECO:0000256" key="2">
    <source>
        <dbReference type="ARBA" id="ARBA00022741"/>
    </source>
</evidence>
<dbReference type="AlphaFoldDB" id="A0AAN8K0B8"/>
<dbReference type="Pfam" id="PF04548">
    <property type="entry name" value="AIG1"/>
    <property type="match status" value="1"/>
</dbReference>
<keyword evidence="2" id="KW-0547">Nucleotide-binding</keyword>
<dbReference type="InterPro" id="IPR006703">
    <property type="entry name" value="G_AIG1"/>
</dbReference>
<evidence type="ECO:0000259" key="6">
    <source>
        <dbReference type="PROSITE" id="PS51720"/>
    </source>
</evidence>
<evidence type="ECO:0000256" key="5">
    <source>
        <dbReference type="SAM" id="MobiDB-lite"/>
    </source>
</evidence>
<organism evidence="7 8">
    <name type="scientific">Patella caerulea</name>
    <name type="common">Rayed Mediterranean limpet</name>
    <dbReference type="NCBI Taxonomy" id="87958"/>
    <lineage>
        <taxon>Eukaryota</taxon>
        <taxon>Metazoa</taxon>
        <taxon>Spiralia</taxon>
        <taxon>Lophotrochozoa</taxon>
        <taxon>Mollusca</taxon>
        <taxon>Gastropoda</taxon>
        <taxon>Patellogastropoda</taxon>
        <taxon>Patelloidea</taxon>
        <taxon>Patellidae</taxon>
        <taxon>Patella</taxon>
    </lineage>
</organism>
<comment type="similarity">
    <text evidence="1">Belongs to the TRAFAC class TrmE-Era-EngA-EngB-Septin-like GTPase superfamily. AIG1/Toc34/Toc159-like paraseptin GTPase family. IAN subfamily.</text>
</comment>
<name>A0AAN8K0B8_PATCE</name>
<feature type="region of interest" description="Disordered" evidence="5">
    <location>
        <begin position="266"/>
        <end position="287"/>
    </location>
</feature>
<dbReference type="EMBL" id="JAZGQO010000005">
    <property type="protein sequence ID" value="KAK6186816.1"/>
    <property type="molecule type" value="Genomic_DNA"/>
</dbReference>